<proteinExistence type="predicted"/>
<keyword evidence="3" id="KW-1185">Reference proteome</keyword>
<dbReference type="AlphaFoldDB" id="A0AA86PKS6"/>
<dbReference type="EMBL" id="CAXDID020000099">
    <property type="protein sequence ID" value="CAL6025530.1"/>
    <property type="molecule type" value="Genomic_DNA"/>
</dbReference>
<accession>A0AA86PKS6</accession>
<reference evidence="2 3" key="2">
    <citation type="submission" date="2024-07" db="EMBL/GenBank/DDBJ databases">
        <authorList>
            <person name="Akdeniz Z."/>
        </authorList>
    </citation>
    <scope>NUCLEOTIDE SEQUENCE [LARGE SCALE GENOMIC DNA]</scope>
</reference>
<organism evidence="1">
    <name type="scientific">Hexamita inflata</name>
    <dbReference type="NCBI Taxonomy" id="28002"/>
    <lineage>
        <taxon>Eukaryota</taxon>
        <taxon>Metamonada</taxon>
        <taxon>Diplomonadida</taxon>
        <taxon>Hexamitidae</taxon>
        <taxon>Hexamitinae</taxon>
        <taxon>Hexamita</taxon>
    </lineage>
</organism>
<evidence type="ECO:0000313" key="1">
    <source>
        <dbReference type="EMBL" id="CAI9941534.1"/>
    </source>
</evidence>
<dbReference type="EMBL" id="CATOUU010000694">
    <property type="protein sequence ID" value="CAI9941534.1"/>
    <property type="molecule type" value="Genomic_DNA"/>
</dbReference>
<gene>
    <name evidence="1" type="ORF">HINF_LOCUS29179</name>
    <name evidence="2" type="ORF">HINF_LOCUS30368</name>
</gene>
<dbReference type="Proteomes" id="UP001642409">
    <property type="component" value="Unassembled WGS sequence"/>
</dbReference>
<name>A0AA86PKS6_9EUKA</name>
<sequence>MQKLCSSLHEASKMFVSYILGLREPTTLVLVKLQEQMKVDQRRLSEICQVMDAARWVTRNGRNYQFQGLEKFRAASSLLLAELKARKFNVSVKTDNVELTLIMLQNYYNSFRGTNAAMATEINGTYLQKRIGDINVVLQHMKIIQSFNNTYELSIQLQQPELEIVYEKTEENTIQPLINRHNLFSQDNEAFTPHGLQVIDTLGELGLSAPRKTQYKTESHLNSQQPLDYFQSQQ</sequence>
<protein>
    <submittedName>
        <fullName evidence="2">Hypothetical_protein</fullName>
    </submittedName>
</protein>
<evidence type="ECO:0000313" key="2">
    <source>
        <dbReference type="EMBL" id="CAL6025530.1"/>
    </source>
</evidence>
<evidence type="ECO:0000313" key="3">
    <source>
        <dbReference type="Proteomes" id="UP001642409"/>
    </source>
</evidence>
<reference evidence="1" key="1">
    <citation type="submission" date="2023-06" db="EMBL/GenBank/DDBJ databases">
        <authorList>
            <person name="Kurt Z."/>
        </authorList>
    </citation>
    <scope>NUCLEOTIDE SEQUENCE</scope>
</reference>
<comment type="caution">
    <text evidence="1">The sequence shown here is derived from an EMBL/GenBank/DDBJ whole genome shotgun (WGS) entry which is preliminary data.</text>
</comment>